<evidence type="ECO:0000256" key="2">
    <source>
        <dbReference type="SAM" id="Phobius"/>
    </source>
</evidence>
<protein>
    <submittedName>
        <fullName evidence="5">Virulence factor Mce family protein</fullName>
    </submittedName>
</protein>
<keyword evidence="2" id="KW-0812">Transmembrane</keyword>
<proteinExistence type="predicted"/>
<keyword evidence="2" id="KW-0472">Membrane</keyword>
<dbReference type="OrthoDB" id="3460188at2"/>
<dbReference type="EMBL" id="ACLF03000002">
    <property type="protein sequence ID" value="EFQ84376.1"/>
    <property type="molecule type" value="Genomic_DNA"/>
</dbReference>
<dbReference type="PANTHER" id="PTHR33371">
    <property type="entry name" value="INTERMEMBRANE PHOSPHOLIPID TRANSPORT SYSTEM BINDING PROTEIN MLAD-RELATED"/>
    <property type="match status" value="1"/>
</dbReference>
<evidence type="ECO:0000313" key="5">
    <source>
        <dbReference type="EMBL" id="EFQ84376.1"/>
    </source>
</evidence>
<dbReference type="InterPro" id="IPR003399">
    <property type="entry name" value="Mce/MlaD"/>
</dbReference>
<dbReference type="PANTHER" id="PTHR33371:SF19">
    <property type="entry name" value="MCE-FAMILY PROTEIN MCE4A"/>
    <property type="match status" value="1"/>
</dbReference>
<organism evidence="5 6">
    <name type="scientific">Aeromicrobium marinum DSM 15272</name>
    <dbReference type="NCBI Taxonomy" id="585531"/>
    <lineage>
        <taxon>Bacteria</taxon>
        <taxon>Bacillati</taxon>
        <taxon>Actinomycetota</taxon>
        <taxon>Actinomycetes</taxon>
        <taxon>Propionibacteriales</taxon>
        <taxon>Nocardioidaceae</taxon>
        <taxon>Aeromicrobium</taxon>
    </lineage>
</organism>
<dbReference type="Pfam" id="PF02470">
    <property type="entry name" value="MlaD"/>
    <property type="match status" value="1"/>
</dbReference>
<feature type="region of interest" description="Disordered" evidence="1">
    <location>
        <begin position="347"/>
        <end position="369"/>
    </location>
</feature>
<keyword evidence="6" id="KW-1185">Reference proteome</keyword>
<name>E2S871_9ACTN</name>
<dbReference type="STRING" id="585531.HMPREF0063_10228"/>
<feature type="domain" description="Mce/MlaD" evidence="3">
    <location>
        <begin position="35"/>
        <end position="111"/>
    </location>
</feature>
<dbReference type="AlphaFoldDB" id="E2S871"/>
<accession>E2S871</accession>
<reference evidence="5" key="1">
    <citation type="submission" date="2010-08" db="EMBL/GenBank/DDBJ databases">
        <authorList>
            <person name="Muzny D."/>
            <person name="Qin X."/>
            <person name="Buhay C."/>
            <person name="Dugan-Rocha S."/>
            <person name="Ding Y."/>
            <person name="Chen G."/>
            <person name="Hawes A."/>
            <person name="Holder M."/>
            <person name="Jhangiani S."/>
            <person name="Johnson A."/>
            <person name="Khan Z."/>
            <person name="Li Z."/>
            <person name="Liu W."/>
            <person name="Liu X."/>
            <person name="Perez L."/>
            <person name="Shen H."/>
            <person name="Wang Q."/>
            <person name="Watt J."/>
            <person name="Xi L."/>
            <person name="Xin Y."/>
            <person name="Zhou J."/>
            <person name="Deng J."/>
            <person name="Jiang H."/>
            <person name="Liu Y."/>
            <person name="Qu J."/>
            <person name="Song X.-Z."/>
            <person name="Zhang L."/>
            <person name="Villasana D."/>
            <person name="Johnson A."/>
            <person name="Liu J."/>
            <person name="Liyanage D."/>
            <person name="Lorensuhewa L."/>
            <person name="Robinson T."/>
            <person name="Song A."/>
            <person name="Song B.-B."/>
            <person name="Dinh H."/>
            <person name="Thornton R."/>
            <person name="Coyle M."/>
            <person name="Francisco L."/>
            <person name="Jackson L."/>
            <person name="Javaid M."/>
            <person name="Korchina V."/>
            <person name="Kovar C."/>
            <person name="Mata R."/>
            <person name="Mathew T."/>
            <person name="Ngo R."/>
            <person name="Nguyen L."/>
            <person name="Nguyen N."/>
            <person name="Okwuonu G."/>
            <person name="Ongeri F."/>
            <person name="Pham C."/>
            <person name="Simmons D."/>
            <person name="Wilczek-Boney K."/>
            <person name="Hale W."/>
            <person name="Jakkamsetti A."/>
            <person name="Pham P."/>
            <person name="Ruth R."/>
            <person name="San Lucas F."/>
            <person name="Warren J."/>
            <person name="Zhang J."/>
            <person name="Zhao Z."/>
            <person name="Zhou C."/>
            <person name="Zhu D."/>
            <person name="Lee S."/>
            <person name="Bess C."/>
            <person name="Blankenburg K."/>
            <person name="Forbes L."/>
            <person name="Fu Q."/>
            <person name="Gubbala S."/>
            <person name="Hirani K."/>
            <person name="Jayaseelan J.C."/>
            <person name="Lara F."/>
            <person name="Munidasa M."/>
            <person name="Palculict T."/>
            <person name="Patil S."/>
            <person name="Pu L.-L."/>
            <person name="Saada N."/>
            <person name="Tang L."/>
            <person name="Weissenberger G."/>
            <person name="Zhu Y."/>
            <person name="Hemphill L."/>
            <person name="Shang Y."/>
            <person name="Youmans B."/>
            <person name="Ayvaz T."/>
            <person name="Ross M."/>
            <person name="Santibanez J."/>
            <person name="Aqrawi P."/>
            <person name="Gross S."/>
            <person name="Joshi V."/>
            <person name="Fowler G."/>
            <person name="Nazareth L."/>
            <person name="Reid J."/>
            <person name="Worley K."/>
            <person name="Petrosino J."/>
            <person name="Highlander S."/>
            <person name="Gibbs R."/>
        </authorList>
    </citation>
    <scope>NUCLEOTIDE SEQUENCE [LARGE SCALE GENOMIC DNA]</scope>
    <source>
        <strain evidence="5">DSM 15272</strain>
    </source>
</reference>
<comment type="caution">
    <text evidence="5">The sequence shown here is derived from an EMBL/GenBank/DDBJ whole genome shotgun (WGS) entry which is preliminary data.</text>
</comment>
<dbReference type="GO" id="GO:0051701">
    <property type="term" value="P:biological process involved in interaction with host"/>
    <property type="evidence" value="ECO:0007669"/>
    <property type="project" value="TreeGrafter"/>
</dbReference>
<evidence type="ECO:0000313" key="6">
    <source>
        <dbReference type="Proteomes" id="UP000003111"/>
    </source>
</evidence>
<dbReference type="InterPro" id="IPR024516">
    <property type="entry name" value="Mce_C"/>
</dbReference>
<dbReference type="Proteomes" id="UP000003111">
    <property type="component" value="Unassembled WGS sequence"/>
</dbReference>
<gene>
    <name evidence="5" type="ORF">HMPREF0063_10228</name>
</gene>
<dbReference type="InterPro" id="IPR005693">
    <property type="entry name" value="Mce"/>
</dbReference>
<feature type="domain" description="Mammalian cell entry C-terminal" evidence="4">
    <location>
        <begin position="118"/>
        <end position="335"/>
    </location>
</feature>
<sequence length="388" mass="40489">MEQTKKLISGGAFIGIVVLIAVATVMSYQGKFTSTQPFTVASDRAGLTLTSGAAVKLRGVQVGNVSSVEPAADGATINLDVYSDKVDLMTSDLTVQIVPPTAFGAKYVQLSTDDLTAGEPLPEGDQLRTDAVTVEVNDVFTDLAGVLSAAGANRVDDAITATANLLEGQGNTLNALVGDLDTYLGELNTTLGVLDKDLDRAQSVIDVYDQAAPDLLTTLAQLTTTSDTLVERESQLDQVLTDVSAFTATAEPFVATNSPRVTSVLDLLESPTGMLQTYSSNLRCIFEGTATNAELAAQAIGGVKPGINVYMRLQPSDRGFTVEDNLYRIGPDLGPNCFGLPSISQADSESEGFDFGTGDPHDAGDVKGPGGELATTFFGTFAGLLGLR</sequence>
<dbReference type="Pfam" id="PF11887">
    <property type="entry name" value="Mce4_CUP1"/>
    <property type="match status" value="1"/>
</dbReference>
<evidence type="ECO:0000259" key="3">
    <source>
        <dbReference type="Pfam" id="PF02470"/>
    </source>
</evidence>
<dbReference type="eggNOG" id="COG1463">
    <property type="taxonomic scope" value="Bacteria"/>
</dbReference>
<dbReference type="InterPro" id="IPR052336">
    <property type="entry name" value="MlaD_Phospholipid_Transporter"/>
</dbReference>
<dbReference type="NCBIfam" id="TIGR00996">
    <property type="entry name" value="Mtu_fam_mce"/>
    <property type="match status" value="1"/>
</dbReference>
<dbReference type="RefSeq" id="WP_007079110.1">
    <property type="nucleotide sequence ID" value="NZ_CM001024.1"/>
</dbReference>
<feature type="transmembrane region" description="Helical" evidence="2">
    <location>
        <begin position="7"/>
        <end position="28"/>
    </location>
</feature>
<evidence type="ECO:0000259" key="4">
    <source>
        <dbReference type="Pfam" id="PF11887"/>
    </source>
</evidence>
<dbReference type="GO" id="GO:0005576">
    <property type="term" value="C:extracellular region"/>
    <property type="evidence" value="ECO:0007669"/>
    <property type="project" value="TreeGrafter"/>
</dbReference>
<keyword evidence="2" id="KW-1133">Transmembrane helix</keyword>
<evidence type="ECO:0000256" key="1">
    <source>
        <dbReference type="SAM" id="MobiDB-lite"/>
    </source>
</evidence>
<dbReference type="HOGENOM" id="CLU_040159_0_0_11"/>